<sequence>MNGRNCKNKNQKCSHCSVCDQMNSGDNLPTTIGESGMRPILISNKRLSAPCVFSARHLYLIREFGRGFRISSIFLNVNINVDMLIESTIFVLTPPLGSLSIFNTYIEHEESI</sequence>
<accession>A0A922IBN2</accession>
<name>A0A922IBN2_DERFA</name>
<gene>
    <name evidence="1" type="ORF">DERF_002442</name>
</gene>
<evidence type="ECO:0000313" key="1">
    <source>
        <dbReference type="EMBL" id="KAH9528499.1"/>
    </source>
</evidence>
<dbReference type="AlphaFoldDB" id="A0A922IBN2"/>
<reference evidence="1" key="2">
    <citation type="journal article" date="2022" name="Res Sq">
        <title>Comparative Genomics Reveals Insights into the Divergent Evolution of Astigmatic Mites and Household Pest Adaptations.</title>
        <authorList>
            <person name="Xiong Q."/>
            <person name="Wan A.T.-Y."/>
            <person name="Liu X.-Y."/>
            <person name="Fung C.S.-H."/>
            <person name="Xiao X."/>
            <person name="Malainual N."/>
            <person name="Hou J."/>
            <person name="Wang L."/>
            <person name="Wang M."/>
            <person name="Yang K."/>
            <person name="Cui Y."/>
            <person name="Leung E."/>
            <person name="Nong W."/>
            <person name="Shin S.-K."/>
            <person name="Au S."/>
            <person name="Jeong K.Y."/>
            <person name="Chew F.T."/>
            <person name="Hui J."/>
            <person name="Leung T.F."/>
            <person name="Tungtrongchitr A."/>
            <person name="Zhong N."/>
            <person name="Liu Z."/>
            <person name="Tsui S."/>
        </authorList>
    </citation>
    <scope>NUCLEOTIDE SEQUENCE</scope>
    <source>
        <strain evidence="1">Derf</strain>
        <tissue evidence="1">Whole organism</tissue>
    </source>
</reference>
<keyword evidence="2" id="KW-1185">Reference proteome</keyword>
<proteinExistence type="predicted"/>
<comment type="caution">
    <text evidence="1">The sequence shown here is derived from an EMBL/GenBank/DDBJ whole genome shotgun (WGS) entry which is preliminary data.</text>
</comment>
<protein>
    <submittedName>
        <fullName evidence="1">Uncharacterized protein</fullName>
    </submittedName>
</protein>
<dbReference type="Proteomes" id="UP000790347">
    <property type="component" value="Unassembled WGS sequence"/>
</dbReference>
<dbReference type="EMBL" id="ASGP02000001">
    <property type="protein sequence ID" value="KAH9528499.1"/>
    <property type="molecule type" value="Genomic_DNA"/>
</dbReference>
<evidence type="ECO:0000313" key="2">
    <source>
        <dbReference type="Proteomes" id="UP000790347"/>
    </source>
</evidence>
<reference evidence="1" key="1">
    <citation type="submission" date="2013-05" db="EMBL/GenBank/DDBJ databases">
        <authorList>
            <person name="Yim A.K.Y."/>
            <person name="Chan T.F."/>
            <person name="Ji K.M."/>
            <person name="Liu X.Y."/>
            <person name="Zhou J.W."/>
            <person name="Li R.Q."/>
            <person name="Yang K.Y."/>
            <person name="Li J."/>
            <person name="Li M."/>
            <person name="Law P.T.W."/>
            <person name="Wu Y.L."/>
            <person name="Cai Z.L."/>
            <person name="Qin H."/>
            <person name="Bao Y."/>
            <person name="Leung R.K.K."/>
            <person name="Ng P.K.S."/>
            <person name="Zou J."/>
            <person name="Zhong X.J."/>
            <person name="Ran P.X."/>
            <person name="Zhong N.S."/>
            <person name="Liu Z.G."/>
            <person name="Tsui S.K.W."/>
        </authorList>
    </citation>
    <scope>NUCLEOTIDE SEQUENCE</scope>
    <source>
        <strain evidence="1">Derf</strain>
        <tissue evidence="1">Whole organism</tissue>
    </source>
</reference>
<organism evidence="1 2">
    <name type="scientific">Dermatophagoides farinae</name>
    <name type="common">American house dust mite</name>
    <dbReference type="NCBI Taxonomy" id="6954"/>
    <lineage>
        <taxon>Eukaryota</taxon>
        <taxon>Metazoa</taxon>
        <taxon>Ecdysozoa</taxon>
        <taxon>Arthropoda</taxon>
        <taxon>Chelicerata</taxon>
        <taxon>Arachnida</taxon>
        <taxon>Acari</taxon>
        <taxon>Acariformes</taxon>
        <taxon>Sarcoptiformes</taxon>
        <taxon>Astigmata</taxon>
        <taxon>Psoroptidia</taxon>
        <taxon>Analgoidea</taxon>
        <taxon>Pyroglyphidae</taxon>
        <taxon>Dermatophagoidinae</taxon>
        <taxon>Dermatophagoides</taxon>
    </lineage>
</organism>